<organism evidence="1">
    <name type="scientific">marine metagenome</name>
    <dbReference type="NCBI Taxonomy" id="408172"/>
    <lineage>
        <taxon>unclassified sequences</taxon>
        <taxon>metagenomes</taxon>
        <taxon>ecological metagenomes</taxon>
    </lineage>
</organism>
<protein>
    <recommendedName>
        <fullName evidence="2">VWFA domain-containing protein</fullName>
    </recommendedName>
</protein>
<dbReference type="EMBL" id="UINC01229417">
    <property type="protein sequence ID" value="SVE61120.1"/>
    <property type="molecule type" value="Genomic_DNA"/>
</dbReference>
<evidence type="ECO:0008006" key="2">
    <source>
        <dbReference type="Google" id="ProtNLM"/>
    </source>
</evidence>
<accession>A0A383EXV1</accession>
<reference evidence="1" key="1">
    <citation type="submission" date="2018-05" db="EMBL/GenBank/DDBJ databases">
        <authorList>
            <person name="Lanie J.A."/>
            <person name="Ng W.-L."/>
            <person name="Kazmierczak K.M."/>
            <person name="Andrzejewski T.M."/>
            <person name="Davidsen T.M."/>
            <person name="Wayne K.J."/>
            <person name="Tettelin H."/>
            <person name="Glass J.I."/>
            <person name="Rusch D."/>
            <person name="Podicherti R."/>
            <person name="Tsui H.-C.T."/>
            <person name="Winkler M.E."/>
        </authorList>
    </citation>
    <scope>NUCLEOTIDE SEQUENCE</scope>
</reference>
<proteinExistence type="predicted"/>
<evidence type="ECO:0000313" key="1">
    <source>
        <dbReference type="EMBL" id="SVE61120.1"/>
    </source>
</evidence>
<sequence length="85" mass="9251">MPPVLNPQDAGLRVPSFQGFSMLVDRSETEQLLNWRASIAIVAWALLVIAAARPERIGDELDVPVSGRNLMLAVDLSGSMDAKDF</sequence>
<name>A0A383EXV1_9ZZZZ</name>
<gene>
    <name evidence="1" type="ORF">METZ01_LOCUS513974</name>
</gene>
<dbReference type="AlphaFoldDB" id="A0A383EXV1"/>
<feature type="non-terminal residue" evidence="1">
    <location>
        <position position="85"/>
    </location>
</feature>